<evidence type="ECO:0000313" key="1">
    <source>
        <dbReference type="EMBL" id="TWG79001.1"/>
    </source>
</evidence>
<gene>
    <name evidence="1" type="ORF">L602_000800000700</name>
</gene>
<accession>A0A562B1D5</accession>
<dbReference type="SUPFAM" id="SSF160519">
    <property type="entry name" value="BB2672-like"/>
    <property type="match status" value="1"/>
</dbReference>
<evidence type="ECO:0000313" key="2">
    <source>
        <dbReference type="Proteomes" id="UP000318141"/>
    </source>
</evidence>
<dbReference type="EMBL" id="VLJN01000066">
    <property type="protein sequence ID" value="TWG79001.1"/>
    <property type="molecule type" value="Genomic_DNA"/>
</dbReference>
<dbReference type="OrthoDB" id="9803312at2"/>
<reference evidence="1 2" key="1">
    <citation type="submission" date="2019-07" db="EMBL/GenBank/DDBJ databases">
        <title>Genome sequencing of lignin-degrading bacterial isolates.</title>
        <authorList>
            <person name="Gladden J."/>
        </authorList>
    </citation>
    <scope>NUCLEOTIDE SEQUENCE [LARGE SCALE GENOMIC DNA]</scope>
    <source>
        <strain evidence="1 2">J11</strain>
    </source>
</reference>
<dbReference type="Pfam" id="PF06684">
    <property type="entry name" value="AA_synth"/>
    <property type="match status" value="1"/>
</dbReference>
<dbReference type="InterPro" id="IPR035936">
    <property type="entry name" value="BB2672"/>
</dbReference>
<keyword evidence="2" id="KW-1185">Reference proteome</keyword>
<dbReference type="Gene3D" id="3.30.1330.110">
    <property type="entry name" value="BB2672"/>
    <property type="match status" value="1"/>
</dbReference>
<name>A0A562B1D5_9BURK</name>
<comment type="caution">
    <text evidence="1">The sequence shown here is derived from an EMBL/GenBank/DDBJ whole genome shotgun (WGS) entry which is preliminary data.</text>
</comment>
<sequence>MKFQIRKWLSVAEDRFEEAGQYHEAGMRKVGVVAILANPFLPGYKADLQPWIDASALLGDLVGQRLVRLMGDKPIQGYGKAGVVGVDGEQEHANALLTTTFANPIRSHIGGGKAWIPSVTKVAAVGATVDVPLAHKDALYVRSHYDTMGIHLPDGPMPDEVALIFVASSGARLNARVGGLRHDEVVGENGLI</sequence>
<dbReference type="Proteomes" id="UP000318141">
    <property type="component" value="Unassembled WGS sequence"/>
</dbReference>
<dbReference type="AlphaFoldDB" id="A0A562B1D5"/>
<proteinExistence type="predicted"/>
<organism evidence="1 2">
    <name type="scientific">Cupriavidus gilardii J11</name>
    <dbReference type="NCBI Taxonomy" id="936133"/>
    <lineage>
        <taxon>Bacteria</taxon>
        <taxon>Pseudomonadati</taxon>
        <taxon>Pseudomonadota</taxon>
        <taxon>Betaproteobacteria</taxon>
        <taxon>Burkholderiales</taxon>
        <taxon>Burkholderiaceae</taxon>
        <taxon>Cupriavidus</taxon>
    </lineage>
</organism>
<protein>
    <submittedName>
        <fullName evidence="1">Amino acid synthesis protein</fullName>
    </submittedName>
</protein>
<dbReference type="InterPro" id="IPR009569">
    <property type="entry name" value="AA_synth_put"/>
</dbReference>